<keyword evidence="1 6" id="KW-0696">RNA-directed RNA polymerase</keyword>
<keyword evidence="3 6" id="KW-0548">Nucleotidyltransferase</keyword>
<keyword evidence="4 6" id="KW-0547">Nucleotide-binding</keyword>
<evidence type="ECO:0000256" key="6">
    <source>
        <dbReference type="RuleBase" id="RU364050"/>
    </source>
</evidence>
<name>A0A0S1WF65_9VIRU</name>
<sequence length="792" mass="90288">MDREFPRGEDENLKRAIYTIGNVLLELSDAGLSPQVRSDILTFLENGAGGKNAWAVGVVMYLASHQLSEPCYAYLKDLGLLTTRYEDWADKWASLNDVFRNMVDSESWMFTNQDFPSCLYLAGLVGRPHRDVEWDTEVEKRQAPDLPLRKYTPTGFQDMGDADTKTMIMDFLEAEGHIRIRKCQAFEEYYKERAQWMIKGSMGGEKTVLDTEPEVRARLTEEGFKVTRNTTKVHVAETVDYEWMRGVLALDPIHLAKMHTKGQENAKIRSIQASLYSHYVFGSYWSKHLETTLTLKSATMNKHNYQLLEEAEVRRRYSEDGQSVKVCLDYPDFGATHSCRQQYLVLECIFEFAVKKGFKPTPDFVEIQDWYKRSFLNQWAMRPDTRTWFKCTTGMFSGVVQTTLFNTVLNGALRRHAVKTLALLGNPVEMVANYELGDDGWALFPEESQAQAYVAVIPILGKQLNPLKQLVSRMGSEYLREWYMGGFVFGCPLRALAMVVSGNVENNIASAGSTRIRELYESFSTLARRGLSRRMCQFFFERLAVYEARRGTLGRRRVLTYLYTSKEQGGLALYPIEHMPPIHSGSVRTNPEEESSQRHGEEDLVARVLLEGRIVKRFKASTDYITRVEDKYQVRWKKDGKREAAAAIAASNIVGGSATTSLQHEQLEVAVLQAVWSGKDWALYDNMLEKSRKVRIGAGEISKQYNKITSEDRVLMSEIGKIAKVIRFMSEESERDLAQRMADSEGISVAKVAGALRSLKGLKQEALQYTPSPYLSQELMGLYTRWRAIDVT</sequence>
<dbReference type="EC" id="2.7.7.48" evidence="6"/>
<reference evidence="7" key="2">
    <citation type="journal article" date="2016" name="Virus Res.">
        <title>Novel mycoviruses discovered from metatranscriptomics survey of soybean phyllosphere phytobiomes.</title>
        <authorList>
            <person name="Marzano S.Y."/>
            <person name="Domier L.L."/>
        </authorList>
    </citation>
    <scope>NUCLEOTIDE SEQUENCE</scope>
    <source>
        <strain evidence="7">SaBRV1-1</strain>
    </source>
</reference>
<evidence type="ECO:0000313" key="7">
    <source>
        <dbReference type="EMBL" id="ALM62244.1"/>
    </source>
</evidence>
<accession>A0A0S1WF65</accession>
<dbReference type="InterPro" id="IPR043502">
    <property type="entry name" value="DNA/RNA_pol_sf"/>
</dbReference>
<reference evidence="7" key="1">
    <citation type="submission" date="2015-08" db="EMBL/GenBank/DDBJ databases">
        <authorList>
            <person name="Babu N.S."/>
            <person name="Beckwith C.J."/>
            <person name="Beseler K.G."/>
            <person name="Brison A."/>
            <person name="Carone J.V."/>
            <person name="Caskin T.P."/>
            <person name="Diamond M."/>
            <person name="Durham M.E."/>
            <person name="Foxe J.M."/>
            <person name="Go M."/>
            <person name="Henderson B.A."/>
            <person name="Jones I.B."/>
            <person name="McGettigan J.A."/>
            <person name="Micheletti S.J."/>
            <person name="Nasrallah M.E."/>
            <person name="Ortiz D."/>
            <person name="Piller C.R."/>
            <person name="Privatt S.R."/>
            <person name="Schneider S.L."/>
            <person name="Sharp S."/>
            <person name="Smith T.C."/>
            <person name="Stanton J.D."/>
            <person name="Ullery H.E."/>
            <person name="Wilson R.J."/>
            <person name="Serrano M.G."/>
            <person name="Buck G."/>
            <person name="Lee V."/>
            <person name="Wang Y."/>
            <person name="Carvalho R."/>
            <person name="Voegtly L."/>
            <person name="Shi R."/>
            <person name="Duckworth R."/>
            <person name="Johnson A."/>
            <person name="Loviza R."/>
            <person name="Walstead R."/>
            <person name="Shah Z."/>
            <person name="Kiflezghi M."/>
            <person name="Wade K."/>
            <person name="Ball S.L."/>
            <person name="Bradley K.W."/>
            <person name="Asai D.J."/>
            <person name="Bowman C.A."/>
            <person name="Russell D.A."/>
            <person name="Pope W.H."/>
            <person name="Jacobs-Sera D."/>
            <person name="Hendrix R.W."/>
            <person name="Hatfull G.F."/>
        </authorList>
    </citation>
    <scope>NUCLEOTIDE SEQUENCE</scope>
    <source>
        <strain evidence="7">SaBRV1-1</strain>
    </source>
</reference>
<evidence type="ECO:0000256" key="2">
    <source>
        <dbReference type="ARBA" id="ARBA00022679"/>
    </source>
</evidence>
<evidence type="ECO:0000256" key="5">
    <source>
        <dbReference type="ARBA" id="ARBA00048744"/>
    </source>
</evidence>
<keyword evidence="6" id="KW-0693">Viral RNA replication</keyword>
<evidence type="ECO:0000256" key="1">
    <source>
        <dbReference type="ARBA" id="ARBA00022484"/>
    </source>
</evidence>
<keyword evidence="2 6" id="KW-0808">Transferase</keyword>
<dbReference type="Pfam" id="PF02123">
    <property type="entry name" value="RdRP_4"/>
    <property type="match status" value="1"/>
</dbReference>
<dbReference type="InterPro" id="IPR001795">
    <property type="entry name" value="RNA-dir_pol_luteovirus"/>
</dbReference>
<proteinExistence type="predicted"/>
<comment type="catalytic activity">
    <reaction evidence="5 6">
        <text>RNA(n) + a ribonucleoside 5'-triphosphate = RNA(n+1) + diphosphate</text>
        <dbReference type="Rhea" id="RHEA:21248"/>
        <dbReference type="Rhea" id="RHEA-COMP:14527"/>
        <dbReference type="Rhea" id="RHEA-COMP:17342"/>
        <dbReference type="ChEBI" id="CHEBI:33019"/>
        <dbReference type="ChEBI" id="CHEBI:61557"/>
        <dbReference type="ChEBI" id="CHEBI:140395"/>
        <dbReference type="EC" id="2.7.7.48"/>
    </reaction>
</comment>
<dbReference type="EMBL" id="KT598241">
    <property type="protein sequence ID" value="ALM62244.1"/>
    <property type="molecule type" value="Genomic_RNA"/>
</dbReference>
<dbReference type="GO" id="GO:0003723">
    <property type="term" value="F:RNA binding"/>
    <property type="evidence" value="ECO:0007669"/>
    <property type="project" value="InterPro"/>
</dbReference>
<evidence type="ECO:0000256" key="3">
    <source>
        <dbReference type="ARBA" id="ARBA00022695"/>
    </source>
</evidence>
<protein>
    <recommendedName>
        <fullName evidence="6">RNA-directed RNA polymerase</fullName>
        <ecNumber evidence="6">2.7.7.48</ecNumber>
    </recommendedName>
</protein>
<dbReference type="GO" id="GO:0000166">
    <property type="term" value="F:nucleotide binding"/>
    <property type="evidence" value="ECO:0007669"/>
    <property type="project" value="UniProtKB-KW"/>
</dbReference>
<dbReference type="SUPFAM" id="SSF56672">
    <property type="entry name" value="DNA/RNA polymerases"/>
    <property type="match status" value="1"/>
</dbReference>
<dbReference type="GO" id="GO:0003968">
    <property type="term" value="F:RNA-directed RNA polymerase activity"/>
    <property type="evidence" value="ECO:0007669"/>
    <property type="project" value="UniProtKB-KW"/>
</dbReference>
<evidence type="ECO:0000256" key="4">
    <source>
        <dbReference type="ARBA" id="ARBA00022741"/>
    </source>
</evidence>
<feature type="non-terminal residue" evidence="7">
    <location>
        <position position="792"/>
    </location>
</feature>
<dbReference type="GO" id="GO:0006351">
    <property type="term" value="P:DNA-templated transcription"/>
    <property type="evidence" value="ECO:0007669"/>
    <property type="project" value="InterPro"/>
</dbReference>
<organism evidence="7">
    <name type="scientific">Soybean leaf-associated botybirnavirus 1</name>
    <dbReference type="NCBI Taxonomy" id="1719038"/>
    <lineage>
        <taxon>Viruses</taxon>
        <taxon>Riboviria</taxon>
        <taxon>Orthornavirae</taxon>
        <taxon>Duplornaviricota</taxon>
        <taxon>Chrymotiviricetes</taxon>
        <taxon>Ghabrivirales</taxon>
        <taxon>Alphatotivirineae</taxon>
        <taxon>Botybirnaviridae</taxon>
        <taxon>Botybirnavirus</taxon>
    </lineage>
</organism>